<name>A0A9X5E6Q3_9CYAN</name>
<accession>A0A9X5E6Q3</accession>
<reference evidence="1 2" key="1">
    <citation type="journal article" date="2015" name="Genome Announc.">
        <title>Draft Genome Sequence of the Terrestrial Cyanobacterium Scytonema millei VB511283, Isolated from Eastern India.</title>
        <authorList>
            <person name="Sen D."/>
            <person name="Chandrababunaidu M.M."/>
            <person name="Singh D."/>
            <person name="Sanghi N."/>
            <person name="Ghorai A."/>
            <person name="Mishra G.P."/>
            <person name="Madduluri M."/>
            <person name="Adhikary S.P."/>
            <person name="Tripathy S."/>
        </authorList>
    </citation>
    <scope>NUCLEOTIDE SEQUENCE [LARGE SCALE GENOMIC DNA]</scope>
    <source>
        <strain evidence="1 2">VB511283</strain>
    </source>
</reference>
<dbReference type="EMBL" id="JTJC03000004">
    <property type="protein sequence ID" value="NHC36325.1"/>
    <property type="molecule type" value="Genomic_DNA"/>
</dbReference>
<dbReference type="AlphaFoldDB" id="A0A9X5E6Q3"/>
<evidence type="ECO:0000313" key="2">
    <source>
        <dbReference type="Proteomes" id="UP000031532"/>
    </source>
</evidence>
<evidence type="ECO:0000313" key="1">
    <source>
        <dbReference type="EMBL" id="NHC36325.1"/>
    </source>
</evidence>
<proteinExistence type="predicted"/>
<organism evidence="1 2">
    <name type="scientific">Scytonema millei VB511283</name>
    <dbReference type="NCBI Taxonomy" id="1245923"/>
    <lineage>
        <taxon>Bacteria</taxon>
        <taxon>Bacillati</taxon>
        <taxon>Cyanobacteriota</taxon>
        <taxon>Cyanophyceae</taxon>
        <taxon>Nostocales</taxon>
        <taxon>Scytonemataceae</taxon>
        <taxon>Scytonema</taxon>
    </lineage>
</organism>
<keyword evidence="2" id="KW-1185">Reference proteome</keyword>
<comment type="caution">
    <text evidence="1">The sequence shown here is derived from an EMBL/GenBank/DDBJ whole genome shotgun (WGS) entry which is preliminary data.</text>
</comment>
<sequence length="131" mass="14290">MTNETTIQFTFGLDNLELEDDERQKFAQRLLPELRSLDEVIRADRAENLDPEAGSKGFATLVGLLQAEVGFKSIKAFVGFLGDRLADKPVKVKVKVGDKEAEIEAKSRQELAELEKIALNLIAAMGGGSGV</sequence>
<dbReference type="RefSeq" id="WP_039717009.1">
    <property type="nucleotide sequence ID" value="NZ_JTJC03000004.1"/>
</dbReference>
<dbReference type="Proteomes" id="UP000031532">
    <property type="component" value="Unassembled WGS sequence"/>
</dbReference>
<dbReference type="OrthoDB" id="532149at2"/>
<protein>
    <submittedName>
        <fullName evidence="1">Uncharacterized protein</fullName>
    </submittedName>
</protein>
<gene>
    <name evidence="1" type="ORF">QH73_0017015</name>
</gene>